<evidence type="ECO:0000313" key="4">
    <source>
        <dbReference type="EMBL" id="MBZ1351451.1"/>
    </source>
</evidence>
<comment type="subcellular location">
    <subcellularLocation>
        <location evidence="2">Cell membrane</location>
        <topology evidence="2">Multi-pass membrane protein</topology>
    </subcellularLocation>
</comment>
<keyword evidence="2" id="KW-1003">Cell membrane</keyword>
<dbReference type="EMBL" id="JAHXRI010000010">
    <property type="protein sequence ID" value="MBZ1351451.1"/>
    <property type="molecule type" value="Genomic_DNA"/>
</dbReference>
<organism evidence="4 5">
    <name type="scientific">Zwartia hollandica</name>
    <dbReference type="NCBI Taxonomy" id="324606"/>
    <lineage>
        <taxon>Bacteria</taxon>
        <taxon>Pseudomonadati</taxon>
        <taxon>Pseudomonadota</taxon>
        <taxon>Betaproteobacteria</taxon>
        <taxon>Burkholderiales</taxon>
        <taxon>Alcaligenaceae</taxon>
        <taxon>Zwartia</taxon>
    </lineage>
</organism>
<keyword evidence="2" id="KW-0813">Transport</keyword>
<keyword evidence="3" id="KW-0812">Transmembrane</keyword>
<evidence type="ECO:0000256" key="2">
    <source>
        <dbReference type="PIRNR" id="PIRNR016661"/>
    </source>
</evidence>
<dbReference type="PANTHER" id="PTHR34295">
    <property type="entry name" value="BIOTIN TRANSPORTER BIOY"/>
    <property type="match status" value="1"/>
</dbReference>
<keyword evidence="2 3" id="KW-0472">Membrane</keyword>
<feature type="transmembrane region" description="Helical" evidence="3">
    <location>
        <begin position="142"/>
        <end position="163"/>
    </location>
</feature>
<dbReference type="Pfam" id="PF02632">
    <property type="entry name" value="BioY"/>
    <property type="match status" value="1"/>
</dbReference>
<dbReference type="PANTHER" id="PTHR34295:SF1">
    <property type="entry name" value="BIOTIN TRANSPORTER BIOY"/>
    <property type="match status" value="1"/>
</dbReference>
<evidence type="ECO:0000256" key="1">
    <source>
        <dbReference type="ARBA" id="ARBA00010692"/>
    </source>
</evidence>
<feature type="transmembrane region" description="Helical" evidence="3">
    <location>
        <begin position="30"/>
        <end position="48"/>
    </location>
</feature>
<keyword evidence="5" id="KW-1185">Reference proteome</keyword>
<accession>A0A953NDY3</accession>
<reference evidence="4" key="1">
    <citation type="submission" date="2021-07" db="EMBL/GenBank/DDBJ databases">
        <title>New genus and species of the family Alcaligenaceae.</title>
        <authorList>
            <person name="Hahn M.W."/>
        </authorList>
    </citation>
    <scope>NUCLEOTIDE SEQUENCE</scope>
    <source>
        <strain evidence="4">LF4-65</strain>
    </source>
</reference>
<feature type="transmembrane region" description="Helical" evidence="3">
    <location>
        <begin position="110"/>
        <end position="130"/>
    </location>
</feature>
<comment type="caution">
    <text evidence="4">The sequence shown here is derived from an EMBL/GenBank/DDBJ whole genome shotgun (WGS) entry which is preliminary data.</text>
</comment>
<feature type="transmembrane region" description="Helical" evidence="3">
    <location>
        <begin position="55"/>
        <end position="72"/>
    </location>
</feature>
<dbReference type="GO" id="GO:0005886">
    <property type="term" value="C:plasma membrane"/>
    <property type="evidence" value="ECO:0007669"/>
    <property type="project" value="UniProtKB-SubCell"/>
</dbReference>
<keyword evidence="3" id="KW-1133">Transmembrane helix</keyword>
<dbReference type="AlphaFoldDB" id="A0A953NDY3"/>
<feature type="transmembrane region" description="Helical" evidence="3">
    <location>
        <begin position="78"/>
        <end position="103"/>
    </location>
</feature>
<proteinExistence type="inferred from homology"/>
<gene>
    <name evidence="4" type="ORF">KZZ10_12410</name>
</gene>
<name>A0A953NDY3_9BURK</name>
<dbReference type="PIRSF" id="PIRSF016661">
    <property type="entry name" value="BioY"/>
    <property type="match status" value="1"/>
</dbReference>
<dbReference type="InterPro" id="IPR003784">
    <property type="entry name" value="BioY"/>
</dbReference>
<dbReference type="Proteomes" id="UP000739565">
    <property type="component" value="Unassembled WGS sequence"/>
</dbReference>
<evidence type="ECO:0000256" key="3">
    <source>
        <dbReference type="SAM" id="Phobius"/>
    </source>
</evidence>
<dbReference type="Gene3D" id="1.10.1760.20">
    <property type="match status" value="1"/>
</dbReference>
<sequence length="172" mass="17469">MKTKDIALVALFTAMVVVLGLIPPMPVPWVPVPITLQTFGVMLAGLILGPYRAGLVVALYVLIALVGLPVLPGGRAGLAVLAGPTGGFLLGMIPGAIVVGLAAGASTLRCLLAALLGGVAVVYALGIPWLMVVTGMTFSKAALAVVVFLPGDTIKAVIASIVAQRIRRLNLI</sequence>
<dbReference type="GO" id="GO:0015225">
    <property type="term" value="F:biotin transmembrane transporter activity"/>
    <property type="evidence" value="ECO:0007669"/>
    <property type="project" value="UniProtKB-UniRule"/>
</dbReference>
<protein>
    <recommendedName>
        <fullName evidence="2">Biotin transporter</fullName>
    </recommendedName>
</protein>
<comment type="similarity">
    <text evidence="1 2">Belongs to the BioY family.</text>
</comment>
<evidence type="ECO:0000313" key="5">
    <source>
        <dbReference type="Proteomes" id="UP000739565"/>
    </source>
</evidence>